<dbReference type="InterPro" id="IPR036390">
    <property type="entry name" value="WH_DNA-bd_sf"/>
</dbReference>
<feature type="domain" description="HTH marR-type" evidence="1">
    <location>
        <begin position="2"/>
        <end position="47"/>
    </location>
</feature>
<comment type="caution">
    <text evidence="2">The sequence shown here is derived from an EMBL/GenBank/DDBJ whole genome shotgun (WGS) entry which is preliminary data.</text>
</comment>
<dbReference type="InterPro" id="IPR036388">
    <property type="entry name" value="WH-like_DNA-bd_sf"/>
</dbReference>
<organism evidence="2 3">
    <name type="scientific">Halobacteriovorax marinus</name>
    <dbReference type="NCBI Taxonomy" id="97084"/>
    <lineage>
        <taxon>Bacteria</taxon>
        <taxon>Pseudomonadati</taxon>
        <taxon>Bdellovibrionota</taxon>
        <taxon>Bacteriovoracia</taxon>
        <taxon>Bacteriovoracales</taxon>
        <taxon>Halobacteriovoraceae</taxon>
        <taxon>Halobacteriovorax</taxon>
    </lineage>
</organism>
<protein>
    <recommendedName>
        <fullName evidence="1">HTH marR-type domain-containing protein</fullName>
    </recommendedName>
</protein>
<reference evidence="3" key="1">
    <citation type="journal article" date="2017" name="Proc. Natl. Acad. Sci. U.S.A.">
        <title>Simulation of Deepwater Horizon oil plume reveals substrate specialization within a complex community of hydrocarbon-degraders.</title>
        <authorList>
            <person name="Hu P."/>
            <person name="Dubinsky E.A."/>
            <person name="Probst A.J."/>
            <person name="Wang J."/>
            <person name="Sieber C.M.K."/>
            <person name="Tom L.M."/>
            <person name="Gardinali P."/>
            <person name="Banfield J.F."/>
            <person name="Atlas R.M."/>
            <person name="Andersen G.L."/>
        </authorList>
    </citation>
    <scope>NUCLEOTIDE SEQUENCE [LARGE SCALE GENOMIC DNA]</scope>
</reference>
<evidence type="ECO:0000313" key="2">
    <source>
        <dbReference type="EMBL" id="OUR99083.1"/>
    </source>
</evidence>
<evidence type="ECO:0000259" key="1">
    <source>
        <dbReference type="Pfam" id="PF01047"/>
    </source>
</evidence>
<sequence>MTILFTLSKMGKIEQGKVGDSLALERSTVSRNIKLLEKKEFITRTSSYRPEIELSTKGQKLVVALIPEWKKVMDDLTNKIGTESVSMIQELERKLR</sequence>
<dbReference type="GO" id="GO:0003700">
    <property type="term" value="F:DNA-binding transcription factor activity"/>
    <property type="evidence" value="ECO:0007669"/>
    <property type="project" value="InterPro"/>
</dbReference>
<accession>A0A1Y5FBK0</accession>
<dbReference type="EMBL" id="MAAO01000003">
    <property type="protein sequence ID" value="OUR99083.1"/>
    <property type="molecule type" value="Genomic_DNA"/>
</dbReference>
<gene>
    <name evidence="2" type="ORF">A9Q84_03240</name>
</gene>
<dbReference type="Gene3D" id="1.10.10.10">
    <property type="entry name" value="Winged helix-like DNA-binding domain superfamily/Winged helix DNA-binding domain"/>
    <property type="match status" value="1"/>
</dbReference>
<evidence type="ECO:0000313" key="3">
    <source>
        <dbReference type="Proteomes" id="UP000196531"/>
    </source>
</evidence>
<dbReference type="Proteomes" id="UP000196531">
    <property type="component" value="Unassembled WGS sequence"/>
</dbReference>
<proteinExistence type="predicted"/>
<dbReference type="InterPro" id="IPR000835">
    <property type="entry name" value="HTH_MarR-typ"/>
</dbReference>
<dbReference type="SUPFAM" id="SSF46785">
    <property type="entry name" value="Winged helix' DNA-binding domain"/>
    <property type="match status" value="1"/>
</dbReference>
<name>A0A1Y5FBK0_9BACT</name>
<dbReference type="AlphaFoldDB" id="A0A1Y5FBK0"/>
<dbReference type="Pfam" id="PF01047">
    <property type="entry name" value="MarR"/>
    <property type="match status" value="1"/>
</dbReference>